<dbReference type="EMBL" id="MU228938">
    <property type="protein sequence ID" value="KAG6619692.1"/>
    <property type="molecule type" value="Genomic_DNA"/>
</dbReference>
<keyword evidence="1" id="KW-0732">Signal</keyword>
<protein>
    <recommendedName>
        <fullName evidence="2">DUF7731 domain-containing protein</fullName>
    </recommendedName>
</protein>
<feature type="signal peptide" evidence="1">
    <location>
        <begin position="1"/>
        <end position="19"/>
    </location>
</feature>
<dbReference type="PANTHER" id="PTHR34366:SF7">
    <property type="entry name" value="TRANSMEMBRANE PROTEIN"/>
    <property type="match status" value="1"/>
</dbReference>
<evidence type="ECO:0000256" key="1">
    <source>
        <dbReference type="SAM" id="SignalP"/>
    </source>
</evidence>
<name>A0A922D6Y9_CARIL</name>
<accession>A0A922D6Y9</accession>
<dbReference type="Pfam" id="PF24865">
    <property type="entry name" value="DUF7731"/>
    <property type="match status" value="1"/>
</dbReference>
<feature type="chain" id="PRO_5037587346" description="DUF7731 domain-containing protein" evidence="1">
    <location>
        <begin position="20"/>
        <end position="174"/>
    </location>
</feature>
<proteinExistence type="predicted"/>
<comment type="caution">
    <text evidence="3">The sequence shown here is derived from an EMBL/GenBank/DDBJ whole genome shotgun (WGS) entry which is preliminary data.</text>
</comment>
<gene>
    <name evidence="3" type="ORF">I3842_Q088100</name>
</gene>
<reference evidence="3" key="1">
    <citation type="submission" date="2021-01" db="EMBL/GenBank/DDBJ databases">
        <authorList>
            <person name="Lovell J.T."/>
            <person name="Bentley N."/>
            <person name="Bhattarai G."/>
            <person name="Jenkins J.W."/>
            <person name="Sreedasyam A."/>
            <person name="Alarcon Y."/>
            <person name="Bock C."/>
            <person name="Boston L."/>
            <person name="Carlson J."/>
            <person name="Cervantes K."/>
            <person name="Clermont K."/>
            <person name="Krom N."/>
            <person name="Kubenka K."/>
            <person name="Mamidi S."/>
            <person name="Mattison C."/>
            <person name="Monteros M."/>
            <person name="Pisani C."/>
            <person name="Plott C."/>
            <person name="Rajasekar S."/>
            <person name="Rhein H.S."/>
            <person name="Rohla C."/>
            <person name="Song M."/>
            <person name="Hilaire R.S."/>
            <person name="Shu S."/>
            <person name="Wells L."/>
            <person name="Wang X."/>
            <person name="Webber J."/>
            <person name="Heerema R.J."/>
            <person name="Klein P."/>
            <person name="Conner P."/>
            <person name="Grauke L."/>
            <person name="Grimwood J."/>
            <person name="Schmutz J."/>
            <person name="Randall J.J."/>
        </authorList>
    </citation>
    <scope>NUCLEOTIDE SEQUENCE</scope>
    <source>
        <tissue evidence="3">Leaf</tissue>
    </source>
</reference>
<dbReference type="PANTHER" id="PTHR34366">
    <property type="entry name" value="OS07G0289901 PROTEIN-RELATED"/>
    <property type="match status" value="1"/>
</dbReference>
<evidence type="ECO:0000313" key="4">
    <source>
        <dbReference type="Proteomes" id="UP000811246"/>
    </source>
</evidence>
<sequence length="174" mass="19599">MINLSFFPLSSSLFPLSSSLPVTLFRSNSNPSSSPSRNLWPCMHACLLSDKTEPRSNMNLGPIQGWRSAYFCIMYNQSASCLEKDQFTDTGVVNVSKEEVAEYCKKGGCREHIGYVLKCIQDMKRDFWFANITVRLLNESISNGCAKNEDQLGSIFVLFSGRMELEALQPNNEM</sequence>
<organism evidence="3 4">
    <name type="scientific">Carya illinoinensis</name>
    <name type="common">Pecan</name>
    <dbReference type="NCBI Taxonomy" id="32201"/>
    <lineage>
        <taxon>Eukaryota</taxon>
        <taxon>Viridiplantae</taxon>
        <taxon>Streptophyta</taxon>
        <taxon>Embryophyta</taxon>
        <taxon>Tracheophyta</taxon>
        <taxon>Spermatophyta</taxon>
        <taxon>Magnoliopsida</taxon>
        <taxon>eudicotyledons</taxon>
        <taxon>Gunneridae</taxon>
        <taxon>Pentapetalae</taxon>
        <taxon>rosids</taxon>
        <taxon>fabids</taxon>
        <taxon>Fagales</taxon>
        <taxon>Juglandaceae</taxon>
        <taxon>Carya</taxon>
    </lineage>
</organism>
<dbReference type="AlphaFoldDB" id="A0A922D6Y9"/>
<evidence type="ECO:0000259" key="2">
    <source>
        <dbReference type="Pfam" id="PF24865"/>
    </source>
</evidence>
<feature type="domain" description="DUF7731" evidence="2">
    <location>
        <begin position="63"/>
        <end position="150"/>
    </location>
</feature>
<dbReference type="InterPro" id="IPR056633">
    <property type="entry name" value="DUF7731"/>
</dbReference>
<dbReference type="Proteomes" id="UP000811246">
    <property type="component" value="Unassembled WGS sequence"/>
</dbReference>
<evidence type="ECO:0000313" key="3">
    <source>
        <dbReference type="EMBL" id="KAG6619692.1"/>
    </source>
</evidence>